<keyword evidence="3" id="KW-1185">Reference proteome</keyword>
<dbReference type="AlphaFoldDB" id="A0AAV4GBK5"/>
<name>A0AAV4GBK5_9GAST</name>
<dbReference type="EMBL" id="BMAT01001273">
    <property type="protein sequence ID" value="GFR82501.1"/>
    <property type="molecule type" value="Genomic_DNA"/>
</dbReference>
<organism evidence="2 3">
    <name type="scientific">Elysia marginata</name>
    <dbReference type="NCBI Taxonomy" id="1093978"/>
    <lineage>
        <taxon>Eukaryota</taxon>
        <taxon>Metazoa</taxon>
        <taxon>Spiralia</taxon>
        <taxon>Lophotrochozoa</taxon>
        <taxon>Mollusca</taxon>
        <taxon>Gastropoda</taxon>
        <taxon>Heterobranchia</taxon>
        <taxon>Euthyneura</taxon>
        <taxon>Panpulmonata</taxon>
        <taxon>Sacoglossa</taxon>
        <taxon>Placobranchoidea</taxon>
        <taxon>Plakobranchidae</taxon>
        <taxon>Elysia</taxon>
    </lineage>
</organism>
<comment type="caution">
    <text evidence="2">The sequence shown here is derived from an EMBL/GenBank/DDBJ whole genome shotgun (WGS) entry which is preliminary data.</text>
</comment>
<evidence type="ECO:0008006" key="4">
    <source>
        <dbReference type="Google" id="ProtNLM"/>
    </source>
</evidence>
<evidence type="ECO:0000313" key="3">
    <source>
        <dbReference type="Proteomes" id="UP000762676"/>
    </source>
</evidence>
<feature type="region of interest" description="Disordered" evidence="1">
    <location>
        <begin position="181"/>
        <end position="203"/>
    </location>
</feature>
<proteinExistence type="predicted"/>
<accession>A0AAV4GBK5</accession>
<evidence type="ECO:0000313" key="2">
    <source>
        <dbReference type="EMBL" id="GFR82501.1"/>
    </source>
</evidence>
<feature type="region of interest" description="Disordered" evidence="1">
    <location>
        <begin position="1"/>
        <end position="59"/>
    </location>
</feature>
<evidence type="ECO:0000256" key="1">
    <source>
        <dbReference type="SAM" id="MobiDB-lite"/>
    </source>
</evidence>
<sequence length="244" mass="26391">MSVKGVGASNSSSYKETAIPDKPSVEAGSKKGYAVKSSDGTSQLGDKGGKTGGQSSDLSSRQIKQLLHTLFKSRGKEADAQFYKSIQTILPGADKKTINLFLVSHKLASKGDKDDSVVLKSLSNRQVKTNIKLTKMEMGVYDLKAASSAMAKYISQIEEKELGHKKHKKAVTDKVEKAKAKMQKERTGRAAPGSFHAAAKKRATTTTTAIASKDCLLTIDSYRMSGKSSKKKKKKKRNDDADTQ</sequence>
<dbReference type="Proteomes" id="UP000762676">
    <property type="component" value="Unassembled WGS sequence"/>
</dbReference>
<feature type="region of interest" description="Disordered" evidence="1">
    <location>
        <begin position="225"/>
        <end position="244"/>
    </location>
</feature>
<gene>
    <name evidence="2" type="ORF">ElyMa_000628900</name>
</gene>
<protein>
    <recommendedName>
        <fullName evidence="4">H15 domain-containing protein</fullName>
    </recommendedName>
</protein>
<reference evidence="2 3" key="1">
    <citation type="journal article" date="2021" name="Elife">
        <title>Chloroplast acquisition without the gene transfer in kleptoplastic sea slugs, Plakobranchus ocellatus.</title>
        <authorList>
            <person name="Maeda T."/>
            <person name="Takahashi S."/>
            <person name="Yoshida T."/>
            <person name="Shimamura S."/>
            <person name="Takaki Y."/>
            <person name="Nagai Y."/>
            <person name="Toyoda A."/>
            <person name="Suzuki Y."/>
            <person name="Arimoto A."/>
            <person name="Ishii H."/>
            <person name="Satoh N."/>
            <person name="Nishiyama T."/>
            <person name="Hasebe M."/>
            <person name="Maruyama T."/>
            <person name="Minagawa J."/>
            <person name="Obokata J."/>
            <person name="Shigenobu S."/>
        </authorList>
    </citation>
    <scope>NUCLEOTIDE SEQUENCE [LARGE SCALE GENOMIC DNA]</scope>
</reference>